<dbReference type="PANTHER" id="PTHR30408">
    <property type="entry name" value="TYPE-1 RESTRICTION ENZYME ECOKI SPECIFICITY PROTEIN"/>
    <property type="match status" value="1"/>
</dbReference>
<organism evidence="7">
    <name type="scientific">Candidatus Kentrum eta</name>
    <dbReference type="NCBI Taxonomy" id="2126337"/>
    <lineage>
        <taxon>Bacteria</taxon>
        <taxon>Pseudomonadati</taxon>
        <taxon>Pseudomonadota</taxon>
        <taxon>Gammaproteobacteria</taxon>
        <taxon>Candidatus Kentrum</taxon>
    </lineage>
</organism>
<protein>
    <submittedName>
        <fullName evidence="7">Type I restriction enzyme, S subunit</fullName>
    </submittedName>
</protein>
<dbReference type="Gene3D" id="3.90.220.20">
    <property type="entry name" value="DNA methylase specificity domains"/>
    <property type="match status" value="2"/>
</dbReference>
<gene>
    <name evidence="6" type="ORF">BECKH772A_GA0070896_100426</name>
    <name evidence="7" type="ORF">BECKH772B_GA0070898_100426</name>
    <name evidence="8" type="ORF">BECKH772C_GA0070978_100406</name>
</gene>
<dbReference type="AlphaFoldDB" id="A0A450ULA8"/>
<comment type="similarity">
    <text evidence="1">Belongs to the type-I restriction system S methylase family.</text>
</comment>
<evidence type="ECO:0000256" key="2">
    <source>
        <dbReference type="ARBA" id="ARBA00022747"/>
    </source>
</evidence>
<dbReference type="GO" id="GO:0009307">
    <property type="term" value="P:DNA restriction-modification system"/>
    <property type="evidence" value="ECO:0007669"/>
    <property type="project" value="UniProtKB-KW"/>
</dbReference>
<dbReference type="SUPFAM" id="SSF116734">
    <property type="entry name" value="DNA methylase specificity domain"/>
    <property type="match status" value="2"/>
</dbReference>
<dbReference type="InterPro" id="IPR052021">
    <property type="entry name" value="Type-I_RS_S_subunit"/>
</dbReference>
<keyword evidence="4" id="KW-0175">Coiled coil</keyword>
<dbReference type="InterPro" id="IPR044946">
    <property type="entry name" value="Restrct_endonuc_typeI_TRD_sf"/>
</dbReference>
<feature type="domain" description="Type I restriction modification DNA specificity" evidence="5">
    <location>
        <begin position="180"/>
        <end position="345"/>
    </location>
</feature>
<feature type="coiled-coil region" evidence="4">
    <location>
        <begin position="129"/>
        <end position="156"/>
    </location>
</feature>
<evidence type="ECO:0000313" key="8">
    <source>
        <dbReference type="EMBL" id="VFK00114.1"/>
    </source>
</evidence>
<evidence type="ECO:0000256" key="1">
    <source>
        <dbReference type="ARBA" id="ARBA00010923"/>
    </source>
</evidence>
<evidence type="ECO:0000256" key="3">
    <source>
        <dbReference type="ARBA" id="ARBA00023125"/>
    </source>
</evidence>
<accession>A0A450ULA8</accession>
<keyword evidence="2" id="KW-0680">Restriction system</keyword>
<dbReference type="EMBL" id="CAADFJ010000040">
    <property type="protein sequence ID" value="VFK00114.1"/>
    <property type="molecule type" value="Genomic_DNA"/>
</dbReference>
<name>A0A450ULA8_9GAMM</name>
<evidence type="ECO:0000259" key="5">
    <source>
        <dbReference type="Pfam" id="PF01420"/>
    </source>
</evidence>
<evidence type="ECO:0000313" key="6">
    <source>
        <dbReference type="EMBL" id="VFJ92354.1"/>
    </source>
</evidence>
<dbReference type="GO" id="GO:0003677">
    <property type="term" value="F:DNA binding"/>
    <property type="evidence" value="ECO:0007669"/>
    <property type="project" value="UniProtKB-KW"/>
</dbReference>
<keyword evidence="3" id="KW-0238">DNA-binding</keyword>
<dbReference type="PANTHER" id="PTHR30408:SF12">
    <property type="entry name" value="TYPE I RESTRICTION ENZYME MJAVIII SPECIFICITY SUBUNIT"/>
    <property type="match status" value="1"/>
</dbReference>
<sequence length="374" mass="41418">MSRIETLPFEKAFISIPVGKLKIKESEYEPAGSICVVDQGQNVVSGKTTRKDLERIDEPYIVFGDHTRVVKFIDFPFVVGADGVRLYKASEKYEAEFLYLFLKSAKLPEDGYGRHSKYLKDLLVPVISKEKQRQIAARLKAQLAEVEKAHRAAQARLRDTRLLRARLLKAFFAELDEAPKKKLGDCAHITSGVTPSRDNDAYWRPAEIAWVKTGEIDFSPITAVRESISGKALTECSLTLLPPKTVLIAITGEGKTRGRSAVLKVSATTNQHSVAVLPNDTWEASFLQLWLQSSYHDLRELSEGRGGSRSALSGGQIKALEVPAPSKTEQQYIVARIQAAMTEIDAMENSSKAAMADINRLPSRVLAQAFESTP</sequence>
<dbReference type="EMBL" id="CAADFI010000042">
    <property type="protein sequence ID" value="VFJ93323.1"/>
    <property type="molecule type" value="Genomic_DNA"/>
</dbReference>
<evidence type="ECO:0000313" key="7">
    <source>
        <dbReference type="EMBL" id="VFJ93323.1"/>
    </source>
</evidence>
<dbReference type="EMBL" id="CAADFG010000042">
    <property type="protein sequence ID" value="VFJ92354.1"/>
    <property type="molecule type" value="Genomic_DNA"/>
</dbReference>
<proteinExistence type="inferred from homology"/>
<evidence type="ECO:0000256" key="4">
    <source>
        <dbReference type="SAM" id="Coils"/>
    </source>
</evidence>
<dbReference type="Pfam" id="PF01420">
    <property type="entry name" value="Methylase_S"/>
    <property type="match status" value="1"/>
</dbReference>
<dbReference type="InterPro" id="IPR000055">
    <property type="entry name" value="Restrct_endonuc_typeI_TRD"/>
</dbReference>
<reference evidence="7" key="1">
    <citation type="submission" date="2019-02" db="EMBL/GenBank/DDBJ databases">
        <authorList>
            <person name="Gruber-Vodicka R. H."/>
            <person name="Seah K. B. B."/>
        </authorList>
    </citation>
    <scope>NUCLEOTIDE SEQUENCE</scope>
    <source>
        <strain evidence="8">BECK_SA2B12</strain>
        <strain evidence="6">BECK_SA2B15</strain>
        <strain evidence="7">BECK_SA2B20</strain>
    </source>
</reference>